<dbReference type="InterPro" id="IPR025201">
    <property type="entry name" value="KdpD_TM"/>
</dbReference>
<keyword evidence="6" id="KW-0418">Kinase</keyword>
<dbReference type="RefSeq" id="WP_378212414.1">
    <property type="nucleotide sequence ID" value="NZ_JBHLZP010000686.1"/>
</dbReference>
<reference evidence="14 15" key="1">
    <citation type="submission" date="2024-09" db="EMBL/GenBank/DDBJ databases">
        <authorList>
            <person name="Sun Q."/>
            <person name="Mori K."/>
        </authorList>
    </citation>
    <scope>NUCLEOTIDE SEQUENCE [LARGE SCALE GENOMIC DNA]</scope>
    <source>
        <strain evidence="14 15">TBRC 0563</strain>
    </source>
</reference>
<evidence type="ECO:0000256" key="5">
    <source>
        <dbReference type="ARBA" id="ARBA00022741"/>
    </source>
</evidence>
<dbReference type="Pfam" id="PF13493">
    <property type="entry name" value="DUF4118"/>
    <property type="match status" value="1"/>
</dbReference>
<evidence type="ECO:0000313" key="14">
    <source>
        <dbReference type="EMBL" id="MFB9839317.1"/>
    </source>
</evidence>
<comment type="subcellular location">
    <subcellularLocation>
        <location evidence="1">Membrane</location>
        <topology evidence="1">Multi-pass membrane protein</topology>
    </subcellularLocation>
</comment>
<evidence type="ECO:0000256" key="12">
    <source>
        <dbReference type="SAM" id="Phobius"/>
    </source>
</evidence>
<keyword evidence="10 12" id="KW-0472">Membrane</keyword>
<keyword evidence="9" id="KW-0902">Two-component regulatory system</keyword>
<evidence type="ECO:0000256" key="10">
    <source>
        <dbReference type="ARBA" id="ARBA00023136"/>
    </source>
</evidence>
<evidence type="ECO:0000256" key="8">
    <source>
        <dbReference type="ARBA" id="ARBA00022989"/>
    </source>
</evidence>
<feature type="region of interest" description="Disordered" evidence="11">
    <location>
        <begin position="187"/>
        <end position="248"/>
    </location>
</feature>
<gene>
    <name evidence="14" type="ORF">ACFFNX_44955</name>
</gene>
<evidence type="ECO:0000256" key="1">
    <source>
        <dbReference type="ARBA" id="ARBA00004141"/>
    </source>
</evidence>
<feature type="transmembrane region" description="Helical" evidence="12">
    <location>
        <begin position="26"/>
        <end position="54"/>
    </location>
</feature>
<proteinExistence type="predicted"/>
<dbReference type="Gene3D" id="1.20.120.620">
    <property type="entry name" value="Backbone structure of the membrane domain of e. Coli histidine kinase receptor kdpd"/>
    <property type="match status" value="1"/>
</dbReference>
<feature type="compositionally biased region" description="Basic residues" evidence="11">
    <location>
        <begin position="198"/>
        <end position="222"/>
    </location>
</feature>
<evidence type="ECO:0000313" key="15">
    <source>
        <dbReference type="Proteomes" id="UP001589627"/>
    </source>
</evidence>
<keyword evidence="4 12" id="KW-0812">Transmembrane</keyword>
<comment type="caution">
    <text evidence="14">The sequence shown here is derived from an EMBL/GenBank/DDBJ whole genome shotgun (WGS) entry which is preliminary data.</text>
</comment>
<evidence type="ECO:0000259" key="13">
    <source>
        <dbReference type="Pfam" id="PF13493"/>
    </source>
</evidence>
<keyword evidence="3" id="KW-0808">Transferase</keyword>
<keyword evidence="2" id="KW-0597">Phosphoprotein</keyword>
<accession>A0ABV5YY43</accession>
<protein>
    <submittedName>
        <fullName evidence="14">DUF4118 domain-containing protein</fullName>
    </submittedName>
</protein>
<name>A0ABV5YY43_9ACTN</name>
<evidence type="ECO:0000256" key="7">
    <source>
        <dbReference type="ARBA" id="ARBA00022840"/>
    </source>
</evidence>
<dbReference type="InterPro" id="IPR038318">
    <property type="entry name" value="KdpD_sf"/>
</dbReference>
<evidence type="ECO:0000256" key="2">
    <source>
        <dbReference type="ARBA" id="ARBA00022553"/>
    </source>
</evidence>
<evidence type="ECO:0000256" key="4">
    <source>
        <dbReference type="ARBA" id="ARBA00022692"/>
    </source>
</evidence>
<feature type="domain" description="Sensor protein KdpD transmembrane" evidence="13">
    <location>
        <begin position="2"/>
        <end position="95"/>
    </location>
</feature>
<dbReference type="Proteomes" id="UP001589627">
    <property type="component" value="Unassembled WGS sequence"/>
</dbReference>
<evidence type="ECO:0000256" key="6">
    <source>
        <dbReference type="ARBA" id="ARBA00022777"/>
    </source>
</evidence>
<keyword evidence="8 12" id="KW-1133">Transmembrane helix</keyword>
<feature type="transmembrane region" description="Helical" evidence="12">
    <location>
        <begin position="74"/>
        <end position="94"/>
    </location>
</feature>
<organism evidence="14 15">
    <name type="scientific">Actinoallomurus acaciae</name>
    <dbReference type="NCBI Taxonomy" id="502577"/>
    <lineage>
        <taxon>Bacteria</taxon>
        <taxon>Bacillati</taxon>
        <taxon>Actinomycetota</taxon>
        <taxon>Actinomycetes</taxon>
        <taxon>Streptosporangiales</taxon>
        <taxon>Thermomonosporaceae</taxon>
        <taxon>Actinoallomurus</taxon>
    </lineage>
</organism>
<keyword evidence="7" id="KW-0067">ATP-binding</keyword>
<evidence type="ECO:0000256" key="11">
    <source>
        <dbReference type="SAM" id="MobiDB-lite"/>
    </source>
</evidence>
<sequence>MALCLTVETLVGLGLAKVVPVESLGVLYLVGLLVVTSFWGLPMGLLMAVASAIVFDFVLLPPVWELGLLKGQDLVVLGVFMALALPVCALAQVARLLSGEVEARQEADLSADLARLLLRAPDLSAARPATARLLADALDLPSAAIEPGDVPAGNGGLAFPLRGDGVQATLLVPGGLPRPVARRLRERIVPLPGGAPRSRLRTREGRRRPAAQPRRTRPHRRGTDRAAASGHAGGAPRSGAGDLRLRRP</sequence>
<dbReference type="EMBL" id="JBHLZP010000686">
    <property type="protein sequence ID" value="MFB9839317.1"/>
    <property type="molecule type" value="Genomic_DNA"/>
</dbReference>
<keyword evidence="5" id="KW-0547">Nucleotide-binding</keyword>
<evidence type="ECO:0000256" key="9">
    <source>
        <dbReference type="ARBA" id="ARBA00023012"/>
    </source>
</evidence>
<keyword evidence="15" id="KW-1185">Reference proteome</keyword>
<evidence type="ECO:0000256" key="3">
    <source>
        <dbReference type="ARBA" id="ARBA00022679"/>
    </source>
</evidence>